<keyword evidence="3" id="KW-1185">Reference proteome</keyword>
<evidence type="ECO:0000313" key="3">
    <source>
        <dbReference type="Proteomes" id="UP001596417"/>
    </source>
</evidence>
<dbReference type="AlphaFoldDB" id="A0ABD5YZT7"/>
<accession>A0ABD5YZT7</accession>
<feature type="domain" description="MOFRL-associated" evidence="1">
    <location>
        <begin position="2"/>
        <end position="43"/>
    </location>
</feature>
<evidence type="ECO:0000313" key="2">
    <source>
        <dbReference type="EMBL" id="MFC7193020.1"/>
    </source>
</evidence>
<comment type="caution">
    <text evidence="2">The sequence shown here is derived from an EMBL/GenBank/DDBJ whole genome shotgun (WGS) entry which is preliminary data.</text>
</comment>
<reference evidence="2 3" key="1">
    <citation type="journal article" date="2019" name="Int. J. Syst. Evol. Microbiol.">
        <title>The Global Catalogue of Microorganisms (GCM) 10K type strain sequencing project: providing services to taxonomists for standard genome sequencing and annotation.</title>
        <authorList>
            <consortium name="The Broad Institute Genomics Platform"/>
            <consortium name="The Broad Institute Genome Sequencing Center for Infectious Disease"/>
            <person name="Wu L."/>
            <person name="Ma J."/>
        </authorList>
    </citation>
    <scope>NUCLEOTIDE SEQUENCE [LARGE SCALE GENOMIC DNA]</scope>
    <source>
        <strain evidence="2 3">RDMS1</strain>
    </source>
</reference>
<name>A0ABD5YZT7_9EURY</name>
<dbReference type="Pfam" id="PF13660">
    <property type="entry name" value="DUF4147"/>
    <property type="match status" value="1"/>
</dbReference>
<dbReference type="Gene3D" id="3.40.50.10180">
    <property type="entry name" value="Glycerate kinase, MOFRL-like N-terminal domain"/>
    <property type="match status" value="1"/>
</dbReference>
<gene>
    <name evidence="2" type="ORF">ACFQL7_26770</name>
</gene>
<dbReference type="EMBL" id="JBHTAX010000006">
    <property type="protein sequence ID" value="MFC7193020.1"/>
    <property type="molecule type" value="Genomic_DNA"/>
</dbReference>
<dbReference type="InterPro" id="IPR038614">
    <property type="entry name" value="GK_N_sf"/>
</dbReference>
<sequence length="64" mass="6912">MIGNDLSTAGSGPSVPDETTYQGVLSVFERFEFTSSLAVCNHLETGVTGEHRETLFPDDSVFDT</sequence>
<organism evidence="2 3">
    <name type="scientific">Halocatena marina</name>
    <dbReference type="NCBI Taxonomy" id="2934937"/>
    <lineage>
        <taxon>Archaea</taxon>
        <taxon>Methanobacteriati</taxon>
        <taxon>Methanobacteriota</taxon>
        <taxon>Stenosarchaea group</taxon>
        <taxon>Halobacteria</taxon>
        <taxon>Halobacteriales</taxon>
        <taxon>Natronomonadaceae</taxon>
        <taxon>Halocatena</taxon>
    </lineage>
</organism>
<dbReference type="SUPFAM" id="SSF82544">
    <property type="entry name" value="GckA/TtuD-like"/>
    <property type="match status" value="1"/>
</dbReference>
<dbReference type="InterPro" id="IPR025286">
    <property type="entry name" value="MOFRL_assoc_dom"/>
</dbReference>
<evidence type="ECO:0000259" key="1">
    <source>
        <dbReference type="Pfam" id="PF13660"/>
    </source>
</evidence>
<dbReference type="Proteomes" id="UP001596417">
    <property type="component" value="Unassembled WGS sequence"/>
</dbReference>
<dbReference type="GeneID" id="91976080"/>
<proteinExistence type="predicted"/>
<protein>
    <submittedName>
        <fullName evidence="2">DUF4147 domain-containing protein</fullName>
    </submittedName>
</protein>
<dbReference type="RefSeq" id="WP_309242250.1">
    <property type="nucleotide sequence ID" value="NZ_CP109982.1"/>
</dbReference>